<dbReference type="SUPFAM" id="SSF52540">
    <property type="entry name" value="P-loop containing nucleoside triphosphate hydrolases"/>
    <property type="match status" value="1"/>
</dbReference>
<evidence type="ECO:0000256" key="6">
    <source>
        <dbReference type="ARBA" id="ARBA00023125"/>
    </source>
</evidence>
<evidence type="ECO:0000313" key="12">
    <source>
        <dbReference type="EMBL" id="MET4582849.1"/>
    </source>
</evidence>
<dbReference type="InterPro" id="IPR055369">
    <property type="entry name" value="WH2_Lhr"/>
</dbReference>
<feature type="region of interest" description="Disordered" evidence="9">
    <location>
        <begin position="654"/>
        <end position="679"/>
    </location>
</feature>
<dbReference type="InterPro" id="IPR055368">
    <property type="entry name" value="WH3_Lhr"/>
</dbReference>
<dbReference type="InterPro" id="IPR001650">
    <property type="entry name" value="Helicase_C-like"/>
</dbReference>
<dbReference type="InterPro" id="IPR055367">
    <property type="entry name" value="WH4_Lhr"/>
</dbReference>
<name>A0ABV2QP70_9MICO</name>
<dbReference type="SMART" id="SM00487">
    <property type="entry name" value="DEXDc"/>
    <property type="match status" value="1"/>
</dbReference>
<feature type="compositionally biased region" description="Gly residues" evidence="9">
    <location>
        <begin position="666"/>
        <end position="676"/>
    </location>
</feature>
<evidence type="ECO:0000256" key="2">
    <source>
        <dbReference type="ARBA" id="ARBA00022763"/>
    </source>
</evidence>
<dbReference type="EMBL" id="JBEPSJ010000002">
    <property type="protein sequence ID" value="MET4582849.1"/>
    <property type="molecule type" value="Genomic_DNA"/>
</dbReference>
<keyword evidence="7" id="KW-0234">DNA repair</keyword>
<dbReference type="Pfam" id="PF19306">
    <property type="entry name" value="WHD_Lhr"/>
    <property type="match status" value="1"/>
</dbReference>
<dbReference type="CDD" id="cd18796">
    <property type="entry name" value="SF2_C_LHR"/>
    <property type="match status" value="1"/>
</dbReference>
<evidence type="ECO:0000256" key="1">
    <source>
        <dbReference type="ARBA" id="ARBA00022741"/>
    </source>
</evidence>
<keyword evidence="4" id="KW-0347">Helicase</keyword>
<dbReference type="InterPro" id="IPR011545">
    <property type="entry name" value="DEAD/DEAH_box_helicase_dom"/>
</dbReference>
<evidence type="ECO:0000256" key="8">
    <source>
        <dbReference type="ARBA" id="ARBA00023235"/>
    </source>
</evidence>
<keyword evidence="8" id="KW-0413">Isomerase</keyword>
<dbReference type="Pfam" id="PF08494">
    <property type="entry name" value="DEAD_assoc"/>
    <property type="match status" value="1"/>
</dbReference>
<keyword evidence="3 12" id="KW-0378">Hydrolase</keyword>
<sequence length="1578" mass="166743">MGDVLSRFSPATREWFDGAFSEPTAAQLGAWEAVSSGSHALVVAPTGSGKTLAAFLWAIDRLASTPPPQNPLHRTRVLYISPLKALGVDVERNLRAPLVGVTQTAKRLGVPAPDVTVGVRSGDTTPGDRRVLARTPPDILITTPESLYLMLTSAAKETLVGIETVIIDEVHAVASTKRGAHLAVSLERLDAMLEKPAQRIGLSATVRPREEVARFLAGAAPVTIVAPVSSKKFDLTVVVPVEDMTELGAAPALEGSAAGSTPQGSIWPHVEEKIVDLILAHRSTIVFANSRRLAERLTARLNEIYEEREAAAAELSVAELVEAGVTTSSGPSTSSSPSTSSGTVRSAPAQMMAQAGATSGAAPLLARAHHGSVSKDQRAGIEDDLKSGRLRCVVATSSLELGIDMGAVDLVVQVESPPSVASGLQRIGRAGHQVGEVSKGVMFPKHRADLLHIAVTSERMLAGQIESISVPANPLDVLAQQTVAAVALGPLGVEEWFETVRRSAPFAALPRSAYTATLDLLSGLYPSDEFAELRPRIVWDRVSGTITGRPGAQRLAVTSGGTIPDRGLFGVFMVGEKAARVGELDEEMVYESRVGDVFALGATSWRIEDITHDRVLVSPAYGQPGKVPFWKGDGLGRPAELGRAIGAFTREIASGPATGSDPLTGSGTGAGSGTAAGSGTVKERMEAAGLDEFAANNLIAFVADQKASTGYVPTDQTLVVERFRDELGDWRVILHSPYGMPVHAPWALAVSARVRDRLGMDGAAMASDDGVVVRIPDTDAEPPGAELFVFEPGELQDIVTEEVGGSALFAARFRECAARALLLPRYNPGKRSPLWQQRQRASQLLDVARKFPSFPIVLETVREVLQDVYDLPALVSVAGEIESRSIRIVETETEVPSPFARSLLFGYVAAFMYEGDSPLAERRAAALSLDSTLLAELLGRAELRELLDAGVIEQTELELQRLAADRRAKDAEGVVDVLRLLGPLSTEEIVERAVPELFSVAGLVEGTALVEGAALASPGSATDTATAILTRLARDNRVLRVTIAGTERWAGIEDAARLRDALGVPLPIGVPAAFIEPVADPLGDLVGRFARTHGPFTVAAAASRFGLGVAVVLDTLTRLAMERRVVEGEFRPGAAGSEWCDVEVLRRLRSRSLAALRHEVEPVDQPTLGRFLPAWQHVGSNLTGIDGLVQVIDQLSGVALPASAWETLVLPARLRNYSPAWLDELTLTGEVVWSGRGSLPGSDGWVSLHLAENAPLTLADPSGDETTELQRSILASLAGGGAFFFRQLSGAVGSMDDKEMTTALWDLVWAGLVTNDTFSPLRSYLGGKAAPKRAPSRARAYRGRSRPSLPSQSGPPSVGGRWSLLPLAEGDTTIRAKSMAEMLLERHGVVTRGAVVSEGIRGGFSLAYKVLSGFEEIGRARRGYFVESLGAAQFATGATVDRLRAFSRDEATNAPPAALTLAATDPANPYGAALPWPAADPDEPRGHRPGRKAGSLVVLVDGELALYVERGGKTVLTFGQSDEALAAASVSLAAIVRTGLGKLRIEQVDGVSITGTPLGTALSDAGFSATPRGLSLRA</sequence>
<protein>
    <submittedName>
        <fullName evidence="12">ATP-dependent Lhr-like helicase</fullName>
        <ecNumber evidence="12">3.6.4.-</ecNumber>
    </submittedName>
</protein>
<evidence type="ECO:0000259" key="11">
    <source>
        <dbReference type="PROSITE" id="PS51194"/>
    </source>
</evidence>
<evidence type="ECO:0000256" key="9">
    <source>
        <dbReference type="SAM" id="MobiDB-lite"/>
    </source>
</evidence>
<reference evidence="12 13" key="1">
    <citation type="submission" date="2024-06" db="EMBL/GenBank/DDBJ databases">
        <title>Sorghum-associated microbial communities from plants grown in Nebraska, USA.</title>
        <authorList>
            <person name="Schachtman D."/>
        </authorList>
    </citation>
    <scope>NUCLEOTIDE SEQUENCE [LARGE SCALE GENOMIC DNA]</scope>
    <source>
        <strain evidence="12 13">2857</strain>
    </source>
</reference>
<dbReference type="Gene3D" id="3.40.50.300">
    <property type="entry name" value="P-loop containing nucleotide triphosphate hydrolases"/>
    <property type="match status" value="2"/>
</dbReference>
<keyword evidence="13" id="KW-1185">Reference proteome</keyword>
<evidence type="ECO:0000256" key="7">
    <source>
        <dbReference type="ARBA" id="ARBA00023204"/>
    </source>
</evidence>
<evidence type="ECO:0000256" key="3">
    <source>
        <dbReference type="ARBA" id="ARBA00022801"/>
    </source>
</evidence>
<feature type="domain" description="Helicase ATP-binding" evidence="10">
    <location>
        <begin position="31"/>
        <end position="224"/>
    </location>
</feature>
<dbReference type="InterPro" id="IPR027417">
    <property type="entry name" value="P-loop_NTPase"/>
</dbReference>
<evidence type="ECO:0000256" key="4">
    <source>
        <dbReference type="ARBA" id="ARBA00022806"/>
    </source>
</evidence>
<evidence type="ECO:0000313" key="13">
    <source>
        <dbReference type="Proteomes" id="UP001549257"/>
    </source>
</evidence>
<proteinExistence type="predicted"/>
<dbReference type="Pfam" id="PF23235">
    <property type="entry name" value="WHD_3rd_Lhr"/>
    <property type="match status" value="1"/>
</dbReference>
<dbReference type="PROSITE" id="PS51192">
    <property type="entry name" value="HELICASE_ATP_BIND_1"/>
    <property type="match status" value="1"/>
</dbReference>
<dbReference type="PANTHER" id="PTHR47962:SF5">
    <property type="entry name" value="ATP-DEPENDENT HELICASE LHR-RELATED"/>
    <property type="match status" value="1"/>
</dbReference>
<dbReference type="EC" id="3.6.4.-" evidence="12"/>
<feature type="region of interest" description="Disordered" evidence="9">
    <location>
        <begin position="1335"/>
        <end position="1361"/>
    </location>
</feature>
<evidence type="ECO:0000259" key="10">
    <source>
        <dbReference type="PROSITE" id="PS51192"/>
    </source>
</evidence>
<keyword evidence="5" id="KW-0067">ATP-binding</keyword>
<dbReference type="Pfam" id="PF00270">
    <property type="entry name" value="DEAD"/>
    <property type="match status" value="1"/>
</dbReference>
<feature type="region of interest" description="Disordered" evidence="9">
    <location>
        <begin position="325"/>
        <end position="360"/>
    </location>
</feature>
<dbReference type="Proteomes" id="UP001549257">
    <property type="component" value="Unassembled WGS sequence"/>
</dbReference>
<feature type="compositionally biased region" description="Low complexity" evidence="9">
    <location>
        <begin position="325"/>
        <end position="343"/>
    </location>
</feature>
<gene>
    <name evidence="12" type="ORF">ABIE21_002359</name>
</gene>
<dbReference type="Pfam" id="PF00271">
    <property type="entry name" value="Helicase_C"/>
    <property type="match status" value="1"/>
</dbReference>
<dbReference type="RefSeq" id="WP_354025004.1">
    <property type="nucleotide sequence ID" value="NZ_JBEPSJ010000002.1"/>
</dbReference>
<keyword evidence="6" id="KW-0238">DNA-binding</keyword>
<dbReference type="InterPro" id="IPR013701">
    <property type="entry name" value="Lhr-like_DEAD/DEAH_assoc"/>
</dbReference>
<comment type="caution">
    <text evidence="12">The sequence shown here is derived from an EMBL/GenBank/DDBJ whole genome shotgun (WGS) entry which is preliminary data.</text>
</comment>
<dbReference type="Pfam" id="PF23236">
    <property type="entry name" value="WHD_2nd_Lhr"/>
    <property type="match status" value="1"/>
</dbReference>
<feature type="domain" description="Helicase C-terminal" evidence="11">
    <location>
        <begin position="273"/>
        <end position="476"/>
    </location>
</feature>
<keyword evidence="2" id="KW-0227">DNA damage</keyword>
<keyword evidence="1" id="KW-0547">Nucleotide-binding</keyword>
<dbReference type="NCBIfam" id="NF007284">
    <property type="entry name" value="PRK09751.1"/>
    <property type="match status" value="1"/>
</dbReference>
<accession>A0ABV2QP70</accession>
<dbReference type="SMART" id="SM00490">
    <property type="entry name" value="HELICc"/>
    <property type="match status" value="1"/>
</dbReference>
<dbReference type="PROSITE" id="PS51194">
    <property type="entry name" value="HELICASE_CTER"/>
    <property type="match status" value="1"/>
</dbReference>
<dbReference type="PANTHER" id="PTHR47962">
    <property type="entry name" value="ATP-DEPENDENT HELICASE LHR-RELATED-RELATED"/>
    <property type="match status" value="1"/>
</dbReference>
<feature type="compositionally biased region" description="Basic residues" evidence="9">
    <location>
        <begin position="1335"/>
        <end position="1345"/>
    </location>
</feature>
<dbReference type="InterPro" id="IPR052511">
    <property type="entry name" value="ATP-dep_Helicase"/>
</dbReference>
<organism evidence="12 13">
    <name type="scientific">Conyzicola nivalis</name>
    <dbReference type="NCBI Taxonomy" id="1477021"/>
    <lineage>
        <taxon>Bacteria</taxon>
        <taxon>Bacillati</taxon>
        <taxon>Actinomycetota</taxon>
        <taxon>Actinomycetes</taxon>
        <taxon>Micrococcales</taxon>
        <taxon>Microbacteriaceae</taxon>
        <taxon>Conyzicola</taxon>
    </lineage>
</organism>
<dbReference type="Pfam" id="PF23234">
    <property type="entry name" value="WHD_4th_Lhr"/>
    <property type="match status" value="1"/>
</dbReference>
<dbReference type="InterPro" id="IPR045628">
    <property type="entry name" value="Lhr_WH_dom"/>
</dbReference>
<evidence type="ECO:0000256" key="5">
    <source>
        <dbReference type="ARBA" id="ARBA00022840"/>
    </source>
</evidence>
<dbReference type="InterPro" id="IPR014001">
    <property type="entry name" value="Helicase_ATP-bd"/>
</dbReference>
<dbReference type="GO" id="GO:0016787">
    <property type="term" value="F:hydrolase activity"/>
    <property type="evidence" value="ECO:0007669"/>
    <property type="project" value="UniProtKB-KW"/>
</dbReference>